<gene>
    <name evidence="1" type="ORF">ABW06_22720</name>
</gene>
<protein>
    <recommendedName>
        <fullName evidence="3">Prophage protein</fullName>
    </recommendedName>
</protein>
<reference evidence="1 2" key="1">
    <citation type="submission" date="2015-05" db="EMBL/GenBank/DDBJ databases">
        <title>Genome sequences of Pluralibacter gergoviae.</title>
        <authorList>
            <person name="Greninger A.L."/>
            <person name="Miller S."/>
        </authorList>
    </citation>
    <scope>NUCLEOTIDE SEQUENCE [LARGE SCALE GENOMIC DNA]</scope>
    <source>
        <strain evidence="1 2">JS81F13</strain>
    </source>
</reference>
<proteinExistence type="predicted"/>
<name>A0A0J5KX47_PLUGE</name>
<accession>A0A0J5KX47</accession>
<keyword evidence="2" id="KW-1185">Reference proteome</keyword>
<comment type="caution">
    <text evidence="1">The sequence shown here is derived from an EMBL/GenBank/DDBJ whole genome shotgun (WGS) entry which is preliminary data.</text>
</comment>
<dbReference type="AlphaFoldDB" id="A0A0J5KX47"/>
<dbReference type="EMBL" id="LDZF01000033">
    <property type="protein sequence ID" value="KMK11130.1"/>
    <property type="molecule type" value="Genomic_DNA"/>
</dbReference>
<evidence type="ECO:0008006" key="3">
    <source>
        <dbReference type="Google" id="ProtNLM"/>
    </source>
</evidence>
<dbReference type="PATRIC" id="fig|61647.15.peg.3448"/>
<dbReference type="RefSeq" id="WP_048280703.1">
    <property type="nucleotide sequence ID" value="NZ_LDZF01000033.1"/>
</dbReference>
<evidence type="ECO:0000313" key="1">
    <source>
        <dbReference type="EMBL" id="KMK11130.1"/>
    </source>
</evidence>
<sequence length="102" mass="11529">MNLTLTDKAEIKRIIAGLGDADMEHVHAETERLAASCAPLFDMLESHKPDEFTRDAVNWLREDDCNAQDEAATLFYDAILMRVKAEYAINVLMGRQRMEDAA</sequence>
<dbReference type="Proteomes" id="UP000036196">
    <property type="component" value="Unassembled WGS sequence"/>
</dbReference>
<evidence type="ECO:0000313" key="2">
    <source>
        <dbReference type="Proteomes" id="UP000036196"/>
    </source>
</evidence>
<organism evidence="1 2">
    <name type="scientific">Pluralibacter gergoviae</name>
    <name type="common">Enterobacter gergoviae</name>
    <dbReference type="NCBI Taxonomy" id="61647"/>
    <lineage>
        <taxon>Bacteria</taxon>
        <taxon>Pseudomonadati</taxon>
        <taxon>Pseudomonadota</taxon>
        <taxon>Gammaproteobacteria</taxon>
        <taxon>Enterobacterales</taxon>
        <taxon>Enterobacteriaceae</taxon>
        <taxon>Pluralibacter</taxon>
    </lineage>
</organism>